<evidence type="ECO:0000313" key="4">
    <source>
        <dbReference type="Proteomes" id="UP000274033"/>
    </source>
</evidence>
<sequence>MEETFKITLEDGTNQQCKVLFTYDTDELSYVLYTALDENGNESEEVSALRYELDENGHMTNFTPLETEEEWDMADEVLSTLAAEFGDAVGEYFTVVDENGEEAICEIIHQFDLEQFGKSYILYTFADQDEVGEIFAASFIEGEDGGINELLPIETDEEWAAIEQEIQTLETQQ</sequence>
<dbReference type="PANTHER" id="PTHR40066">
    <property type="entry name" value="UPF0473 PROTEIN CBO2561/CLC_2432"/>
    <property type="match status" value="1"/>
</dbReference>
<dbReference type="EMBL" id="RRCT01000001">
    <property type="protein sequence ID" value="RQW76404.1"/>
    <property type="molecule type" value="Genomic_DNA"/>
</dbReference>
<dbReference type="Proteomes" id="UP000274033">
    <property type="component" value="Unassembled WGS sequence"/>
</dbReference>
<proteinExistence type="inferred from homology"/>
<evidence type="ECO:0000256" key="2">
    <source>
        <dbReference type="HAMAP-Rule" id="MF_01448"/>
    </source>
</evidence>
<dbReference type="AlphaFoldDB" id="A0A3N9UKB1"/>
<dbReference type="PANTHER" id="PTHR40066:SF1">
    <property type="entry name" value="UPF0473 PROTEIN CBO2561_CLC_2432"/>
    <property type="match status" value="1"/>
</dbReference>
<evidence type="ECO:0000313" key="3">
    <source>
        <dbReference type="EMBL" id="RQW76404.1"/>
    </source>
</evidence>
<name>A0A3N9UKB1_9BACI</name>
<dbReference type="HAMAP" id="MF_01448">
    <property type="entry name" value="UPF0473"/>
    <property type="match status" value="2"/>
</dbReference>
<protein>
    <recommendedName>
        <fullName evidence="2">UPF0473 protein EBB45_02315</fullName>
    </recommendedName>
</protein>
<gene>
    <name evidence="3" type="ORF">EBB45_02315</name>
</gene>
<keyword evidence="4" id="KW-1185">Reference proteome</keyword>
<reference evidence="3 4" key="1">
    <citation type="journal article" date="2013" name="J. Microbiol.">
        <title>Lysinibacillus chungkukjangi sp. nov., isolated from Chungkukjang, Korean fermented soybean food.</title>
        <authorList>
            <person name="Kim S.J."/>
            <person name="Jang Y.H."/>
            <person name="Hamada M."/>
            <person name="Ahn J.H."/>
            <person name="Weon H.Y."/>
            <person name="Suzuki K."/>
            <person name="Whang K.S."/>
            <person name="Kwon S.W."/>
        </authorList>
    </citation>
    <scope>NUCLEOTIDE SEQUENCE [LARGE SCALE GENOMIC DNA]</scope>
    <source>
        <strain evidence="3 4">MCCC 1A12701</strain>
    </source>
</reference>
<organism evidence="3 4">
    <name type="scientific">Lysinibacillus composti</name>
    <dbReference type="NCBI Taxonomy" id="720633"/>
    <lineage>
        <taxon>Bacteria</taxon>
        <taxon>Bacillati</taxon>
        <taxon>Bacillota</taxon>
        <taxon>Bacilli</taxon>
        <taxon>Bacillales</taxon>
        <taxon>Bacillaceae</taxon>
        <taxon>Lysinibacillus</taxon>
    </lineage>
</organism>
<evidence type="ECO:0000256" key="1">
    <source>
        <dbReference type="ARBA" id="ARBA00008439"/>
    </source>
</evidence>
<dbReference type="InterPro" id="IPR009711">
    <property type="entry name" value="UPF0473"/>
</dbReference>
<dbReference type="RefSeq" id="WP_124762205.1">
    <property type="nucleotide sequence ID" value="NZ_JAFBDY010000001.1"/>
</dbReference>
<dbReference type="Pfam" id="PF06949">
    <property type="entry name" value="DUF1292"/>
    <property type="match status" value="2"/>
</dbReference>
<comment type="caution">
    <text evidence="3">The sequence shown here is derived from an EMBL/GenBank/DDBJ whole genome shotgun (WGS) entry which is preliminary data.</text>
</comment>
<dbReference type="OrthoDB" id="2086132at2"/>
<comment type="similarity">
    <text evidence="1 2">Belongs to the UPF0473 family.</text>
</comment>
<accession>A0A3N9UKB1</accession>